<comment type="caution">
    <text evidence="2">The sequence shown here is derived from an EMBL/GenBank/DDBJ whole genome shotgun (WGS) entry which is preliminary data.</text>
</comment>
<organism evidence="2 3">
    <name type="scientific">Candidatus Abzuiibacterium crystallinum</name>
    <dbReference type="NCBI Taxonomy" id="1974748"/>
    <lineage>
        <taxon>Bacteria</taxon>
        <taxon>Pseudomonadati</taxon>
        <taxon>Candidatus Omnitrophota</taxon>
        <taxon>Candidatus Abzuiibacterium</taxon>
    </lineage>
</organism>
<proteinExistence type="predicted"/>
<protein>
    <recommendedName>
        <fullName evidence="4">ECF transporter S component</fullName>
    </recommendedName>
</protein>
<accession>A0A2H0LQ55</accession>
<reference evidence="2 3" key="1">
    <citation type="submission" date="2017-09" db="EMBL/GenBank/DDBJ databases">
        <title>Depth-based differentiation of microbial function through sediment-hosted aquifers and enrichment of novel symbionts in the deep terrestrial subsurface.</title>
        <authorList>
            <person name="Probst A.J."/>
            <person name="Ladd B."/>
            <person name="Jarett J.K."/>
            <person name="Geller-Mcgrath D.E."/>
            <person name="Sieber C.M."/>
            <person name="Emerson J.B."/>
            <person name="Anantharaman K."/>
            <person name="Thomas B.C."/>
            <person name="Malmstrom R."/>
            <person name="Stieglmeier M."/>
            <person name="Klingl A."/>
            <person name="Woyke T."/>
            <person name="Ryan C.M."/>
            <person name="Banfield J.F."/>
        </authorList>
    </citation>
    <scope>NUCLEOTIDE SEQUENCE [LARGE SCALE GENOMIC DNA]</scope>
    <source>
        <strain evidence="2">CG11_big_fil_rev_8_21_14_0_20_45_26</strain>
    </source>
</reference>
<feature type="chain" id="PRO_5013856775" description="ECF transporter S component" evidence="1">
    <location>
        <begin position="29"/>
        <end position="99"/>
    </location>
</feature>
<evidence type="ECO:0000256" key="1">
    <source>
        <dbReference type="SAM" id="SignalP"/>
    </source>
</evidence>
<sequence length="99" mass="10577">MIKNKNISLLLLLFFILSFLTFPPHAMADDARLVNGLLKVLTAPFYIPIDIGKGLFQLPFGPIGGALTGVYKTTASLIGGVVDMAVGGAPYAKYGLFFI</sequence>
<feature type="signal peptide" evidence="1">
    <location>
        <begin position="1"/>
        <end position="28"/>
    </location>
</feature>
<dbReference type="EMBL" id="PCVY01000060">
    <property type="protein sequence ID" value="PIQ85814.1"/>
    <property type="molecule type" value="Genomic_DNA"/>
</dbReference>
<keyword evidence="1" id="KW-0732">Signal</keyword>
<evidence type="ECO:0000313" key="3">
    <source>
        <dbReference type="Proteomes" id="UP000230859"/>
    </source>
</evidence>
<dbReference type="AlphaFoldDB" id="A0A2H0LQ55"/>
<evidence type="ECO:0000313" key="2">
    <source>
        <dbReference type="EMBL" id="PIQ85814.1"/>
    </source>
</evidence>
<name>A0A2H0LQ55_9BACT</name>
<dbReference type="Proteomes" id="UP000230859">
    <property type="component" value="Unassembled WGS sequence"/>
</dbReference>
<evidence type="ECO:0008006" key="4">
    <source>
        <dbReference type="Google" id="ProtNLM"/>
    </source>
</evidence>
<gene>
    <name evidence="2" type="ORF">COV74_07300</name>
</gene>